<dbReference type="Gene3D" id="1.10.12.10">
    <property type="entry name" value="Lyase 2-enoyl-coa Hydratase, Chain A, domain 2"/>
    <property type="match status" value="1"/>
</dbReference>
<proteinExistence type="inferred from homology"/>
<dbReference type="InterPro" id="IPR029045">
    <property type="entry name" value="ClpP/crotonase-like_dom_sf"/>
</dbReference>
<dbReference type="OrthoDB" id="9775794at2"/>
<protein>
    <recommendedName>
        <fullName evidence="5">Enoyl-CoA hydratase</fullName>
    </recommendedName>
</protein>
<evidence type="ECO:0008006" key="5">
    <source>
        <dbReference type="Google" id="ProtNLM"/>
    </source>
</evidence>
<name>A0A1B7LGP8_9FIRM</name>
<evidence type="ECO:0000313" key="4">
    <source>
        <dbReference type="Proteomes" id="UP000078532"/>
    </source>
</evidence>
<dbReference type="Proteomes" id="UP000078532">
    <property type="component" value="Unassembled WGS sequence"/>
</dbReference>
<dbReference type="InterPro" id="IPR014748">
    <property type="entry name" value="Enoyl-CoA_hydra_C"/>
</dbReference>
<organism evidence="3 4">
    <name type="scientific">Desulfotomaculum copahuensis</name>
    <dbReference type="NCBI Taxonomy" id="1838280"/>
    <lineage>
        <taxon>Bacteria</taxon>
        <taxon>Bacillati</taxon>
        <taxon>Bacillota</taxon>
        <taxon>Clostridia</taxon>
        <taxon>Eubacteriales</taxon>
        <taxon>Desulfotomaculaceae</taxon>
        <taxon>Desulfotomaculum</taxon>
    </lineage>
</organism>
<evidence type="ECO:0000256" key="1">
    <source>
        <dbReference type="ARBA" id="ARBA00005254"/>
    </source>
</evidence>
<dbReference type="AlphaFoldDB" id="A0A1B7LGP8"/>
<dbReference type="RefSeq" id="WP_066667050.1">
    <property type="nucleotide sequence ID" value="NZ_LYVF01000069.1"/>
</dbReference>
<dbReference type="EMBL" id="LYVF01000069">
    <property type="protein sequence ID" value="OAT85281.1"/>
    <property type="molecule type" value="Genomic_DNA"/>
</dbReference>
<comment type="caution">
    <text evidence="3">The sequence shown here is derived from an EMBL/GenBank/DDBJ whole genome shotgun (WGS) entry which is preliminary data.</text>
</comment>
<comment type="similarity">
    <text evidence="1">Belongs to the enoyl-CoA hydratase/isomerase family.</text>
</comment>
<reference evidence="3 4" key="1">
    <citation type="submission" date="2016-04" db="EMBL/GenBank/DDBJ databases">
        <authorList>
            <person name="Evans L.H."/>
            <person name="Alamgir A."/>
            <person name="Owens N."/>
            <person name="Weber N.D."/>
            <person name="Virtaneva K."/>
            <person name="Barbian K."/>
            <person name="Babar A."/>
            <person name="Rosenke K."/>
        </authorList>
    </citation>
    <scope>NUCLEOTIDE SEQUENCE [LARGE SCALE GENOMIC DNA]</scope>
    <source>
        <strain evidence="3 4">LMa1</strain>
    </source>
</reference>
<dbReference type="STRING" id="1838280.A6M21_07000"/>
<dbReference type="CDD" id="cd06558">
    <property type="entry name" value="crotonase-like"/>
    <property type="match status" value="1"/>
</dbReference>
<accession>A0A1B7LGP8</accession>
<dbReference type="Gene3D" id="3.90.226.10">
    <property type="entry name" value="2-enoyl-CoA Hydratase, Chain A, domain 1"/>
    <property type="match status" value="1"/>
</dbReference>
<dbReference type="PANTHER" id="PTHR11941">
    <property type="entry name" value="ENOYL-COA HYDRATASE-RELATED"/>
    <property type="match status" value="1"/>
</dbReference>
<dbReference type="PANTHER" id="PTHR11941:SF54">
    <property type="entry name" value="ENOYL-COA HYDRATASE, MITOCHONDRIAL"/>
    <property type="match status" value="1"/>
</dbReference>
<dbReference type="Pfam" id="PF00378">
    <property type="entry name" value="ECH_1"/>
    <property type="match status" value="1"/>
</dbReference>
<evidence type="ECO:0000313" key="3">
    <source>
        <dbReference type="EMBL" id="OAT85281.1"/>
    </source>
</evidence>
<dbReference type="GO" id="GO:0006635">
    <property type="term" value="P:fatty acid beta-oxidation"/>
    <property type="evidence" value="ECO:0007669"/>
    <property type="project" value="TreeGrafter"/>
</dbReference>
<gene>
    <name evidence="3" type="ORF">A6M21_07000</name>
</gene>
<dbReference type="InterPro" id="IPR001753">
    <property type="entry name" value="Enoyl-CoA_hydra/iso"/>
</dbReference>
<keyword evidence="4" id="KW-1185">Reference proteome</keyword>
<evidence type="ECO:0000256" key="2">
    <source>
        <dbReference type="ARBA" id="ARBA00023239"/>
    </source>
</evidence>
<sequence>MNYEFIKLKSGGGIVSIVLNRPPLNVLTIAMMEEMITALQQAGQEPGALVTLEAEGKAFSAGVDVADHTPEKVRQMIDVFDRLFLAMAGLEKPLAAVVDGAALGGGYELVLGCDLVVASERSKFGQPEIAVGVFPPIACYMLPRLLSWPRAMELLLSGQTFGAARALELGLVNRVLPAGDFAVGVRDFLQQFLAQSPVVLALTKKAARAGLGKDFAAALKEIDNIYLRELMATEDAVEGLSAFMEKRRPVWRGK</sequence>
<keyword evidence="2" id="KW-0456">Lyase</keyword>
<dbReference type="GO" id="GO:0016829">
    <property type="term" value="F:lyase activity"/>
    <property type="evidence" value="ECO:0007669"/>
    <property type="project" value="UniProtKB-KW"/>
</dbReference>
<dbReference type="SUPFAM" id="SSF52096">
    <property type="entry name" value="ClpP/crotonase"/>
    <property type="match status" value="1"/>
</dbReference>